<dbReference type="Pfam" id="PF00150">
    <property type="entry name" value="Cellulase"/>
    <property type="match status" value="1"/>
</dbReference>
<sequence>MKDKRKMPISEKPSSHPVAIKSAILFLIGMFFCQYAKNSPLFQTDRQNAFARAKNLDNGISISWLDQTWNDKMLDKDGITDADLDLLKQIGFKTIRLPVAFEYLEEKHVPRQKVLECIDKAWQLCRKHHFRLIVDYHYGSLNDQNFVPETKTVINTWLILAQKYLNKDYDNLFFEIYNEPPPINPQIWKDAAYNIVSAIHKVDRRRTLLVGASNYNSIYELSRLVRLADENIIYTFHFYEPFLFTHQGAAWVGNQVATVGVPFPYNAEKFPQLNQKAKGTAGEQNYNKYRLDGNEASVHDKLLIVKHWADKYQIPIICTEYGCYNEYADPDSRCRYLKCVRANLKTLNIPGVLWDYNTNFSIFTGIPAIKTLPDCMKNAIGYYN</sequence>
<dbReference type="GO" id="GO:0008422">
    <property type="term" value="F:beta-glucosidase activity"/>
    <property type="evidence" value="ECO:0007669"/>
    <property type="project" value="TreeGrafter"/>
</dbReference>
<dbReference type="RefSeq" id="WP_107831154.1">
    <property type="nucleotide sequence ID" value="NZ_CP160205.1"/>
</dbReference>
<keyword evidence="4" id="KW-0119">Carbohydrate metabolism</keyword>
<evidence type="ECO:0000256" key="5">
    <source>
        <dbReference type="ARBA" id="ARBA00023295"/>
    </source>
</evidence>
<comment type="caution">
    <text evidence="9">The sequence shown here is derived from an EMBL/GenBank/DDBJ whole genome shotgun (WGS) entry which is preliminary data.</text>
</comment>
<dbReference type="InterPro" id="IPR050386">
    <property type="entry name" value="Glycosyl_hydrolase_5"/>
</dbReference>
<keyword evidence="3" id="KW-0136">Cellulose degradation</keyword>
<evidence type="ECO:0000313" key="10">
    <source>
        <dbReference type="Proteomes" id="UP000244168"/>
    </source>
</evidence>
<evidence type="ECO:0000256" key="6">
    <source>
        <dbReference type="ARBA" id="ARBA00023326"/>
    </source>
</evidence>
<evidence type="ECO:0000313" key="9">
    <source>
        <dbReference type="EMBL" id="PTQ92876.1"/>
    </source>
</evidence>
<dbReference type="SUPFAM" id="SSF51445">
    <property type="entry name" value="(Trans)glycosidases"/>
    <property type="match status" value="1"/>
</dbReference>
<keyword evidence="10" id="KW-1185">Reference proteome</keyword>
<evidence type="ECO:0000256" key="2">
    <source>
        <dbReference type="ARBA" id="ARBA00022801"/>
    </source>
</evidence>
<dbReference type="Proteomes" id="UP000244168">
    <property type="component" value="Unassembled WGS sequence"/>
</dbReference>
<dbReference type="OrthoDB" id="9800955at2"/>
<dbReference type="GO" id="GO:0005576">
    <property type="term" value="C:extracellular region"/>
    <property type="evidence" value="ECO:0007669"/>
    <property type="project" value="TreeGrafter"/>
</dbReference>
<keyword evidence="5 7" id="KW-0326">Glycosidase</keyword>
<evidence type="ECO:0000256" key="1">
    <source>
        <dbReference type="ARBA" id="ARBA00005641"/>
    </source>
</evidence>
<comment type="similarity">
    <text evidence="1 7">Belongs to the glycosyl hydrolase 5 (cellulase A) family.</text>
</comment>
<keyword evidence="2 7" id="KW-0378">Hydrolase</keyword>
<proteinExistence type="inferred from homology"/>
<dbReference type="GO" id="GO:0009986">
    <property type="term" value="C:cell surface"/>
    <property type="evidence" value="ECO:0007669"/>
    <property type="project" value="TreeGrafter"/>
</dbReference>
<dbReference type="InterPro" id="IPR001547">
    <property type="entry name" value="Glyco_hydro_5"/>
</dbReference>
<dbReference type="PANTHER" id="PTHR31297:SF41">
    <property type="entry name" value="ENDOGLUCANASE, PUTATIVE (AFU_ORTHOLOGUE AFUA_5G01830)-RELATED"/>
    <property type="match status" value="1"/>
</dbReference>
<dbReference type="Gene3D" id="3.20.20.80">
    <property type="entry name" value="Glycosidases"/>
    <property type="match status" value="1"/>
</dbReference>
<dbReference type="EMBL" id="QAOQ01000010">
    <property type="protein sequence ID" value="PTQ92876.1"/>
    <property type="molecule type" value="Genomic_DNA"/>
</dbReference>
<evidence type="ECO:0000256" key="7">
    <source>
        <dbReference type="RuleBase" id="RU361153"/>
    </source>
</evidence>
<protein>
    <submittedName>
        <fullName evidence="9">Aryl-phospho-beta-D-glucosidase BglC (GH1 family)</fullName>
    </submittedName>
</protein>
<name>A0A2T5J4X1_9SPHI</name>
<accession>A0A2T5J4X1</accession>
<dbReference type="PANTHER" id="PTHR31297">
    <property type="entry name" value="GLUCAN ENDO-1,6-BETA-GLUCOSIDASE B"/>
    <property type="match status" value="1"/>
</dbReference>
<reference evidence="9 10" key="1">
    <citation type="submission" date="2018-04" db="EMBL/GenBank/DDBJ databases">
        <title>Genomic Encyclopedia of Archaeal and Bacterial Type Strains, Phase II (KMG-II): from individual species to whole genera.</title>
        <authorList>
            <person name="Goeker M."/>
        </authorList>
    </citation>
    <scope>NUCLEOTIDE SEQUENCE [LARGE SCALE GENOMIC DNA]</scope>
    <source>
        <strain evidence="9 10">DSM 26809</strain>
    </source>
</reference>
<keyword evidence="6" id="KW-0624">Polysaccharide degradation</keyword>
<evidence type="ECO:0000259" key="8">
    <source>
        <dbReference type="Pfam" id="PF00150"/>
    </source>
</evidence>
<dbReference type="GO" id="GO:0030245">
    <property type="term" value="P:cellulose catabolic process"/>
    <property type="evidence" value="ECO:0007669"/>
    <property type="project" value="UniProtKB-KW"/>
</dbReference>
<gene>
    <name evidence="9" type="ORF">C8P68_1107</name>
</gene>
<organism evidence="9 10">
    <name type="scientific">Mucilaginibacter yixingensis</name>
    <dbReference type="NCBI Taxonomy" id="1295612"/>
    <lineage>
        <taxon>Bacteria</taxon>
        <taxon>Pseudomonadati</taxon>
        <taxon>Bacteroidota</taxon>
        <taxon>Sphingobacteriia</taxon>
        <taxon>Sphingobacteriales</taxon>
        <taxon>Sphingobacteriaceae</taxon>
        <taxon>Mucilaginibacter</taxon>
    </lineage>
</organism>
<dbReference type="InterPro" id="IPR017853">
    <property type="entry name" value="GH"/>
</dbReference>
<evidence type="ECO:0000256" key="3">
    <source>
        <dbReference type="ARBA" id="ARBA00023001"/>
    </source>
</evidence>
<evidence type="ECO:0000256" key="4">
    <source>
        <dbReference type="ARBA" id="ARBA00023277"/>
    </source>
</evidence>
<feature type="domain" description="Glycoside hydrolase family 5" evidence="8">
    <location>
        <begin position="73"/>
        <end position="358"/>
    </location>
</feature>
<dbReference type="AlphaFoldDB" id="A0A2T5J4X1"/>